<dbReference type="InterPro" id="IPR001128">
    <property type="entry name" value="Cyt_P450"/>
</dbReference>
<reference evidence="17 18" key="1">
    <citation type="submission" date="2023-04" db="EMBL/GenBank/DDBJ databases">
        <title>Genome of Basidiobolus ranarum AG-B5.</title>
        <authorList>
            <person name="Stajich J.E."/>
            <person name="Carter-House D."/>
            <person name="Gryganskyi A."/>
        </authorList>
    </citation>
    <scope>NUCLEOTIDE SEQUENCE [LARGE SCALE GENOMIC DNA]</scope>
    <source>
        <strain evidence="17 18">AG-B5</strain>
    </source>
</reference>
<keyword evidence="9" id="KW-0521">NADP</keyword>
<evidence type="ECO:0000256" key="4">
    <source>
        <dbReference type="ARBA" id="ARBA00022448"/>
    </source>
</evidence>
<dbReference type="InterPro" id="IPR017938">
    <property type="entry name" value="Riboflavin_synthase-like_b-brl"/>
</dbReference>
<dbReference type="InterPro" id="IPR039261">
    <property type="entry name" value="FNR_nucleotide-bd"/>
</dbReference>
<evidence type="ECO:0000259" key="15">
    <source>
        <dbReference type="PROSITE" id="PS50902"/>
    </source>
</evidence>
<keyword evidence="4" id="KW-0813">Transport</keyword>
<comment type="caution">
    <text evidence="17">The sequence shown here is derived from an EMBL/GenBank/DDBJ whole genome shotgun (WGS) entry which is preliminary data.</text>
</comment>
<comment type="cofactor">
    <cofactor evidence="2">
        <name>FAD</name>
        <dbReference type="ChEBI" id="CHEBI:57692"/>
    </cofactor>
</comment>
<comment type="catalytic activity">
    <reaction evidence="13">
        <text>2 oxidized [cytochrome P450] + NADPH = 2 reduced [cytochrome P450] + NADP(+) + H(+)</text>
        <dbReference type="Rhea" id="RHEA:24040"/>
        <dbReference type="Rhea" id="RHEA-COMP:14627"/>
        <dbReference type="Rhea" id="RHEA-COMP:14628"/>
        <dbReference type="ChEBI" id="CHEBI:15378"/>
        <dbReference type="ChEBI" id="CHEBI:55376"/>
        <dbReference type="ChEBI" id="CHEBI:57783"/>
        <dbReference type="ChEBI" id="CHEBI:58349"/>
        <dbReference type="ChEBI" id="CHEBI:60344"/>
        <dbReference type="EC" id="1.6.2.4"/>
    </reaction>
</comment>
<feature type="domain" description="FAD-binding FR-type" evidence="16">
    <location>
        <begin position="814"/>
        <end position="1062"/>
    </location>
</feature>
<dbReference type="PROSITE" id="PS51384">
    <property type="entry name" value="FAD_FR"/>
    <property type="match status" value="1"/>
</dbReference>
<keyword evidence="10" id="KW-0560">Oxidoreductase</keyword>
<evidence type="ECO:0000256" key="8">
    <source>
        <dbReference type="ARBA" id="ARBA00022827"/>
    </source>
</evidence>
<dbReference type="Gene3D" id="3.40.50.360">
    <property type="match status" value="1"/>
</dbReference>
<comment type="cofactor">
    <cofactor evidence="1">
        <name>FMN</name>
        <dbReference type="ChEBI" id="CHEBI:58210"/>
    </cofactor>
</comment>
<evidence type="ECO:0000256" key="10">
    <source>
        <dbReference type="ARBA" id="ARBA00023002"/>
    </source>
</evidence>
<dbReference type="Pfam" id="PF00667">
    <property type="entry name" value="FAD_binding_1"/>
    <property type="match status" value="1"/>
</dbReference>
<protein>
    <recommendedName>
        <fullName evidence="12">NADPH--hemoprotein reductase</fullName>
        <ecNumber evidence="12">1.6.2.4</ecNumber>
    </recommendedName>
</protein>
<dbReference type="SUPFAM" id="SSF63380">
    <property type="entry name" value="Riboflavin synthase domain-like"/>
    <property type="match status" value="1"/>
</dbReference>
<evidence type="ECO:0000256" key="12">
    <source>
        <dbReference type="ARBA" id="ARBA00023797"/>
    </source>
</evidence>
<name>A0ABR2WB53_9FUNG</name>
<dbReference type="EMBL" id="JASJQH010006884">
    <property type="protein sequence ID" value="KAK9729207.1"/>
    <property type="molecule type" value="Genomic_DNA"/>
</dbReference>
<dbReference type="Gene3D" id="3.40.50.80">
    <property type="entry name" value="Nucleotide-binding domain of ferredoxin-NADP reductase (FNR) module"/>
    <property type="match status" value="1"/>
</dbReference>
<evidence type="ECO:0000256" key="6">
    <source>
        <dbReference type="ARBA" id="ARBA00022643"/>
    </source>
</evidence>
<dbReference type="SUPFAM" id="SSF48264">
    <property type="entry name" value="Cytochrome P450"/>
    <property type="match status" value="1"/>
</dbReference>
<dbReference type="SUPFAM" id="SSF52343">
    <property type="entry name" value="Ferredoxin reductase-like, C-terminal NADP-linked domain"/>
    <property type="match status" value="1"/>
</dbReference>
<dbReference type="InterPro" id="IPR003097">
    <property type="entry name" value="CysJ-like_FAD-binding"/>
</dbReference>
<dbReference type="InterPro" id="IPR001709">
    <property type="entry name" value="Flavoprot_Pyr_Nucl_cyt_Rdtase"/>
</dbReference>
<dbReference type="Pfam" id="PF00258">
    <property type="entry name" value="Flavodoxin_1"/>
    <property type="match status" value="1"/>
</dbReference>
<evidence type="ECO:0000256" key="14">
    <source>
        <dbReference type="SAM" id="MobiDB-lite"/>
    </source>
</evidence>
<feature type="domain" description="Flavodoxin-like" evidence="15">
    <location>
        <begin position="610"/>
        <end position="764"/>
    </location>
</feature>
<dbReference type="EC" id="1.6.2.4" evidence="12"/>
<dbReference type="InterPro" id="IPR017927">
    <property type="entry name" value="FAD-bd_FR_type"/>
</dbReference>
<dbReference type="InterPro" id="IPR001094">
    <property type="entry name" value="Flavdoxin-like"/>
</dbReference>
<dbReference type="Pfam" id="PF00067">
    <property type="entry name" value="p450"/>
    <property type="match status" value="1"/>
</dbReference>
<keyword evidence="11" id="KW-0408">Iron</keyword>
<proteinExistence type="inferred from homology"/>
<feature type="region of interest" description="Disordered" evidence="14">
    <location>
        <begin position="1"/>
        <end position="26"/>
    </location>
</feature>
<dbReference type="PRINTS" id="PR00369">
    <property type="entry name" value="FLAVODOXIN"/>
</dbReference>
<accession>A0ABR2WB53</accession>
<evidence type="ECO:0000256" key="7">
    <source>
        <dbReference type="ARBA" id="ARBA00022723"/>
    </source>
</evidence>
<evidence type="ECO:0000256" key="13">
    <source>
        <dbReference type="ARBA" id="ARBA00049342"/>
    </source>
</evidence>
<dbReference type="Gene3D" id="1.20.990.10">
    <property type="entry name" value="NADPH-cytochrome p450 Reductase, Chain A, domain 3"/>
    <property type="match status" value="1"/>
</dbReference>
<comment type="similarity">
    <text evidence="3">In the N-terminal section; belongs to the cytochrome P450 family.</text>
</comment>
<dbReference type="InterPro" id="IPR001433">
    <property type="entry name" value="OxRdtase_FAD/NAD-bd"/>
</dbReference>
<keyword evidence="6" id="KW-0288">FMN</keyword>
<evidence type="ECO:0000259" key="16">
    <source>
        <dbReference type="PROSITE" id="PS51384"/>
    </source>
</evidence>
<evidence type="ECO:0000256" key="1">
    <source>
        <dbReference type="ARBA" id="ARBA00001917"/>
    </source>
</evidence>
<dbReference type="InterPro" id="IPR036396">
    <property type="entry name" value="Cyt_P450_sf"/>
</dbReference>
<evidence type="ECO:0000256" key="5">
    <source>
        <dbReference type="ARBA" id="ARBA00022630"/>
    </source>
</evidence>
<dbReference type="PRINTS" id="PR00371">
    <property type="entry name" value="FPNCR"/>
</dbReference>
<dbReference type="Pfam" id="PF00175">
    <property type="entry name" value="NAD_binding_1"/>
    <property type="match status" value="1"/>
</dbReference>
<dbReference type="Proteomes" id="UP001479436">
    <property type="component" value="Unassembled WGS sequence"/>
</dbReference>
<evidence type="ECO:0000256" key="11">
    <source>
        <dbReference type="ARBA" id="ARBA00023004"/>
    </source>
</evidence>
<keyword evidence="8" id="KW-0274">FAD</keyword>
<dbReference type="PROSITE" id="PS50902">
    <property type="entry name" value="FLAVODOXIN_LIKE"/>
    <property type="match status" value="1"/>
</dbReference>
<dbReference type="PANTHER" id="PTHR19384">
    <property type="entry name" value="NITRIC OXIDE SYNTHASE-RELATED"/>
    <property type="match status" value="1"/>
</dbReference>
<dbReference type="InterPro" id="IPR023173">
    <property type="entry name" value="NADPH_Cyt_P450_Rdtase_alpha"/>
</dbReference>
<dbReference type="InterPro" id="IPR017972">
    <property type="entry name" value="Cyt_P450_CS"/>
</dbReference>
<keyword evidence="7" id="KW-0479">Metal-binding</keyword>
<dbReference type="SUPFAM" id="SSF52218">
    <property type="entry name" value="Flavoproteins"/>
    <property type="match status" value="1"/>
</dbReference>
<dbReference type="InterPro" id="IPR029039">
    <property type="entry name" value="Flavoprotein-like_sf"/>
</dbReference>
<evidence type="ECO:0000313" key="17">
    <source>
        <dbReference type="EMBL" id="KAK9729207.1"/>
    </source>
</evidence>
<feature type="compositionally biased region" description="Polar residues" evidence="14">
    <location>
        <begin position="1"/>
        <end position="24"/>
    </location>
</feature>
<dbReference type="PANTHER" id="PTHR19384:SF17">
    <property type="entry name" value="NADPH--CYTOCHROME P450 REDUCTASE"/>
    <property type="match status" value="1"/>
</dbReference>
<dbReference type="InterPro" id="IPR008254">
    <property type="entry name" value="Flavodoxin/NO_synth"/>
</dbReference>
<evidence type="ECO:0000256" key="3">
    <source>
        <dbReference type="ARBA" id="ARBA00010018"/>
    </source>
</evidence>
<keyword evidence="18" id="KW-1185">Reference proteome</keyword>
<sequence>MPNTQCPFQTGDTKQESVKSTATDNVEARTSNKKTKVIVVAFSGQDIEKDGVVVKLQTNWDLDDVKQDCGEKLNIPGYNNIEFSNEEGEKITSFGQLMDNDEVYILGNDSCHQEIPTPPTSVFFGTLPQLLPDIPGSLKRFYKEYKTPILQIYMFSTRVIATNHPSIAEVISQESEYFTKRVTAQSSEVKAIGGEGLFTTSSDENVWKLAHKLLIPAFSNSAMKGYAEDMGHLALKLSNVLGSFKPDEPFLVTDWMTRITFETIGMLGFGYDFKLLDSKDSPLHPFIDAMSFCLTELKTRTSRSQYWKKLPIWSNYKFDRMMDLMKNTVDEVIAQRKKDAAHNETFTDLLAFMLDARDKSTGEKLTDDVIRDQVLTFLIAGHETTSNTLSWCLYLLVRHPAVMKKVIQEIVNAGIDGENPPTIAQVSQLKYVNQVLKETLRMYPPVAAVQKYCIKDCILPFGYKIEKDTAAQISIYSLHYNPDIWTEPEVFNPDRFSSAEESKRSPYAWLPFSSGPRACIGMQFSLQEAKIVLATMLRRFEFHLMDDKPVFYTTASATLKPENLHMRVTPRTDLPESTSQSPSDSLTPKTELTAPLITKQLSSDIVLPKLTVLFGSNMGLSEEYANKIAKYAVELGFKETDISSLDEWDVLKAGRYEGQEVKSPNKIPMILVVTSTYNGLPPDNAKDFDRFISAKRDESDKPLKGLRYTVFGCGNKQWRTYQVFPSKVNEALERLGADQIFPAGAGDADGDIDAAFSEWLAKLYTSLLTDLGMEGSGLNLLGTTASQDPTVGVTLRYISPDCSKEVDIAKCNIRSTPQAHIIENKELQIIEKSHRSTRHLDIELPEGTDYSAGDHLEIAPENQASLVEEIAIAFGYALDAVFEVKIDSSTNSSISSRSLAAVIKGPCTIRNALTYYADLLAVPSRQFLGVCVSAISEEYPELEKGYLEGICQTGEEGNRIYAKFAKKNRTLLDLIHNYPMIKKLDYLAFLCAMPVMSKRRYSIASSPLVSKKIAQICVGVVEDSGFENKIYPGLCSSFLANSKPGVAIRANVKPAKDIFHLPEDPTVPVIMVCAGTGIAPFRGFLQERQYYGLKSIEKGGKSTTHLFFGCRSPEQDYIYRDELEGFVNDGTLDKLHLACSRVGGAKKYVQHELLSSASLVWDLLHNQKGAFFVCGSASGMAKEVASTLITIIKQIGGINDQEANQYFQKLQENGKYNEDVWG</sequence>
<keyword evidence="5" id="KW-0285">Flavoprotein</keyword>
<evidence type="ECO:0000313" key="18">
    <source>
        <dbReference type="Proteomes" id="UP001479436"/>
    </source>
</evidence>
<evidence type="ECO:0000256" key="2">
    <source>
        <dbReference type="ARBA" id="ARBA00001974"/>
    </source>
</evidence>
<dbReference type="PROSITE" id="PS00086">
    <property type="entry name" value="CYTOCHROME_P450"/>
    <property type="match status" value="1"/>
</dbReference>
<gene>
    <name evidence="17" type="ORF">K7432_000488</name>
</gene>
<dbReference type="Gene3D" id="1.10.630.10">
    <property type="entry name" value="Cytochrome P450"/>
    <property type="match status" value="1"/>
</dbReference>
<evidence type="ECO:0000256" key="9">
    <source>
        <dbReference type="ARBA" id="ARBA00022857"/>
    </source>
</evidence>
<dbReference type="Gene3D" id="2.40.30.10">
    <property type="entry name" value="Translation factors"/>
    <property type="match status" value="1"/>
</dbReference>
<organism evidence="17 18">
    <name type="scientific">Basidiobolus ranarum</name>
    <dbReference type="NCBI Taxonomy" id="34480"/>
    <lineage>
        <taxon>Eukaryota</taxon>
        <taxon>Fungi</taxon>
        <taxon>Fungi incertae sedis</taxon>
        <taxon>Zoopagomycota</taxon>
        <taxon>Entomophthoromycotina</taxon>
        <taxon>Basidiobolomycetes</taxon>
        <taxon>Basidiobolales</taxon>
        <taxon>Basidiobolaceae</taxon>
        <taxon>Basidiobolus</taxon>
    </lineage>
</organism>